<evidence type="ECO:0000313" key="8">
    <source>
        <dbReference type="EMBL" id="GAG71587.1"/>
    </source>
</evidence>
<dbReference type="AlphaFoldDB" id="X1AQE9"/>
<dbReference type="SUPFAM" id="SSF103473">
    <property type="entry name" value="MFS general substrate transporter"/>
    <property type="match status" value="1"/>
</dbReference>
<dbReference type="InterPro" id="IPR050189">
    <property type="entry name" value="MFS_Efflux_Transporters"/>
</dbReference>
<keyword evidence="2" id="KW-1003">Cell membrane</keyword>
<keyword evidence="4 6" id="KW-1133">Transmembrane helix</keyword>
<feature type="transmembrane region" description="Helical" evidence="6">
    <location>
        <begin position="31"/>
        <end position="55"/>
    </location>
</feature>
<accession>X1AQE9</accession>
<dbReference type="Gene3D" id="1.20.1250.20">
    <property type="entry name" value="MFS general substrate transporter like domains"/>
    <property type="match status" value="1"/>
</dbReference>
<comment type="caution">
    <text evidence="8">The sequence shown here is derived from an EMBL/GenBank/DDBJ whole genome shotgun (WGS) entry which is preliminary data.</text>
</comment>
<evidence type="ECO:0000256" key="1">
    <source>
        <dbReference type="ARBA" id="ARBA00004651"/>
    </source>
</evidence>
<evidence type="ECO:0000256" key="2">
    <source>
        <dbReference type="ARBA" id="ARBA00022475"/>
    </source>
</evidence>
<dbReference type="PRINTS" id="PR01036">
    <property type="entry name" value="TCRTETB"/>
</dbReference>
<dbReference type="PROSITE" id="PS50850">
    <property type="entry name" value="MFS"/>
    <property type="match status" value="1"/>
</dbReference>
<feature type="transmembrane region" description="Helical" evidence="6">
    <location>
        <begin position="61"/>
        <end position="79"/>
    </location>
</feature>
<evidence type="ECO:0000259" key="7">
    <source>
        <dbReference type="PROSITE" id="PS50850"/>
    </source>
</evidence>
<reference evidence="8" key="1">
    <citation type="journal article" date="2014" name="Front. Microbiol.">
        <title>High frequency of phylogenetically diverse reductive dehalogenase-homologous genes in deep subseafloor sedimentary metagenomes.</title>
        <authorList>
            <person name="Kawai M."/>
            <person name="Futagami T."/>
            <person name="Toyoda A."/>
            <person name="Takaki Y."/>
            <person name="Nishi S."/>
            <person name="Hori S."/>
            <person name="Arai W."/>
            <person name="Tsubouchi T."/>
            <person name="Morono Y."/>
            <person name="Uchiyama I."/>
            <person name="Ito T."/>
            <person name="Fujiyama A."/>
            <person name="Inagaki F."/>
            <person name="Takami H."/>
        </authorList>
    </citation>
    <scope>NUCLEOTIDE SEQUENCE</scope>
    <source>
        <strain evidence="8">Expedition CK06-06</strain>
    </source>
</reference>
<dbReference type="GO" id="GO:0022857">
    <property type="term" value="F:transmembrane transporter activity"/>
    <property type="evidence" value="ECO:0007669"/>
    <property type="project" value="InterPro"/>
</dbReference>
<protein>
    <recommendedName>
        <fullName evidence="7">Major facilitator superfamily (MFS) profile domain-containing protein</fullName>
    </recommendedName>
</protein>
<feature type="transmembrane region" description="Helical" evidence="6">
    <location>
        <begin position="124"/>
        <end position="148"/>
    </location>
</feature>
<evidence type="ECO:0000256" key="5">
    <source>
        <dbReference type="ARBA" id="ARBA00023136"/>
    </source>
</evidence>
<feature type="transmembrane region" description="Helical" evidence="6">
    <location>
        <begin position="160"/>
        <end position="183"/>
    </location>
</feature>
<dbReference type="InterPro" id="IPR036259">
    <property type="entry name" value="MFS_trans_sf"/>
</dbReference>
<dbReference type="Pfam" id="PF07690">
    <property type="entry name" value="MFS_1"/>
    <property type="match status" value="1"/>
</dbReference>
<dbReference type="GO" id="GO:0005886">
    <property type="term" value="C:plasma membrane"/>
    <property type="evidence" value="ECO:0007669"/>
    <property type="project" value="UniProtKB-SubCell"/>
</dbReference>
<feature type="non-terminal residue" evidence="8">
    <location>
        <position position="1"/>
    </location>
</feature>
<feature type="domain" description="Major facilitator superfamily (MFS) profile" evidence="7">
    <location>
        <begin position="33"/>
        <end position="290"/>
    </location>
</feature>
<dbReference type="PANTHER" id="PTHR43124">
    <property type="entry name" value="PURINE EFFLUX PUMP PBUE"/>
    <property type="match status" value="1"/>
</dbReference>
<dbReference type="PANTHER" id="PTHR43124:SF3">
    <property type="entry name" value="CHLORAMPHENICOL EFFLUX PUMP RV0191"/>
    <property type="match status" value="1"/>
</dbReference>
<evidence type="ECO:0000256" key="6">
    <source>
        <dbReference type="SAM" id="Phobius"/>
    </source>
</evidence>
<evidence type="ECO:0000256" key="4">
    <source>
        <dbReference type="ARBA" id="ARBA00022989"/>
    </source>
</evidence>
<organism evidence="8">
    <name type="scientific">marine sediment metagenome</name>
    <dbReference type="NCBI Taxonomy" id="412755"/>
    <lineage>
        <taxon>unclassified sequences</taxon>
        <taxon>metagenomes</taxon>
        <taxon>ecological metagenomes</taxon>
    </lineage>
</organism>
<proteinExistence type="predicted"/>
<evidence type="ECO:0000256" key="3">
    <source>
        <dbReference type="ARBA" id="ARBA00022692"/>
    </source>
</evidence>
<comment type="subcellular location">
    <subcellularLocation>
        <location evidence="1">Cell membrane</location>
        <topology evidence="1">Multi-pass membrane protein</topology>
    </subcellularLocation>
</comment>
<dbReference type="InterPro" id="IPR011701">
    <property type="entry name" value="MFS"/>
</dbReference>
<dbReference type="EMBL" id="BART01004505">
    <property type="protein sequence ID" value="GAG71587.1"/>
    <property type="molecule type" value="Genomic_DNA"/>
</dbReference>
<keyword evidence="3 6" id="KW-0812">Transmembrane</keyword>
<keyword evidence="5 6" id="KW-0472">Membrane</keyword>
<feature type="transmembrane region" description="Helical" evidence="6">
    <location>
        <begin position="99"/>
        <end position="118"/>
    </location>
</feature>
<gene>
    <name evidence="8" type="ORF">S01H4_11253</name>
</gene>
<name>X1AQE9_9ZZZZ</name>
<feature type="non-terminal residue" evidence="8">
    <location>
        <position position="290"/>
    </location>
</feature>
<dbReference type="CDD" id="cd17325">
    <property type="entry name" value="MFS_MdtG_SLC18_like"/>
    <property type="match status" value="1"/>
</dbReference>
<feature type="transmembrane region" description="Helical" evidence="6">
    <location>
        <begin position="272"/>
        <end position="289"/>
    </location>
</feature>
<feature type="transmembrane region" description="Helical" evidence="6">
    <location>
        <begin position="231"/>
        <end position="252"/>
    </location>
</feature>
<dbReference type="InterPro" id="IPR020846">
    <property type="entry name" value="MFS_dom"/>
</dbReference>
<feature type="transmembrane region" description="Helical" evidence="6">
    <location>
        <begin position="189"/>
        <end position="210"/>
    </location>
</feature>
<sequence length="290" mass="31267">RGYLGLSLILSEEHQEPVEENLQNLNQEGSLVTVLNLSLVTLLVLLGLSMVSPILPTYAESFQVSYTLVGFVISSFAIARMVLDMPAGILSRKFDKKKIMILGLVLISTSSVLAGLAPNYITLIIARMIEGAGSALYVTTATVFLIQISGEEKRGQYMSLYMGMLLLGAIFGPTFGGIIADAYGIRAPFFAYAIITGLAVIPTLVLPKLTNSGNVSSHLNLREIVRDMRQVLSHPSFILVSFVVFTLFLLRTGVRTTLVPLFAANNLGLDEISIGLILTIGAITTTLTIV</sequence>